<name>A0A2C6KWK2_9APIC</name>
<evidence type="ECO:0000313" key="2">
    <source>
        <dbReference type="Proteomes" id="UP000221165"/>
    </source>
</evidence>
<dbReference type="GeneID" id="94429097"/>
<dbReference type="AlphaFoldDB" id="A0A2C6KWK2"/>
<keyword evidence="2" id="KW-1185">Reference proteome</keyword>
<dbReference type="Proteomes" id="UP000221165">
    <property type="component" value="Unassembled WGS sequence"/>
</dbReference>
<proteinExistence type="predicted"/>
<accession>A0A2C6KWK2</accession>
<sequence>RGRERKKETKICLRWIHFPTTTFLFERFSSLGSEVMVEARVEMTIDVGSAAGEKEGDELSWHVWREREREGSDV</sequence>
<reference evidence="1 2" key="1">
    <citation type="journal article" date="2017" name="Int. J. Parasitol.">
        <title>The genome of the protozoan parasite Cystoisospora suis and a reverse vaccinology approach to identify vaccine candidates.</title>
        <authorList>
            <person name="Palmieri N."/>
            <person name="Shrestha A."/>
            <person name="Ruttkowski B."/>
            <person name="Beck T."/>
            <person name="Vogl C."/>
            <person name="Tomley F."/>
            <person name="Blake D.P."/>
            <person name="Joachim A."/>
        </authorList>
    </citation>
    <scope>NUCLEOTIDE SEQUENCE [LARGE SCALE GENOMIC DNA]</scope>
    <source>
        <strain evidence="1 2">Wien I</strain>
    </source>
</reference>
<dbReference type="VEuPathDB" id="ToxoDB:CSUI_005716"/>
<organism evidence="1 2">
    <name type="scientific">Cystoisospora suis</name>
    <dbReference type="NCBI Taxonomy" id="483139"/>
    <lineage>
        <taxon>Eukaryota</taxon>
        <taxon>Sar</taxon>
        <taxon>Alveolata</taxon>
        <taxon>Apicomplexa</taxon>
        <taxon>Conoidasida</taxon>
        <taxon>Coccidia</taxon>
        <taxon>Eucoccidiorida</taxon>
        <taxon>Eimeriorina</taxon>
        <taxon>Sarcocystidae</taxon>
        <taxon>Cystoisospora</taxon>
    </lineage>
</organism>
<comment type="caution">
    <text evidence="1">The sequence shown here is derived from an EMBL/GenBank/DDBJ whole genome shotgun (WGS) entry which is preliminary data.</text>
</comment>
<gene>
    <name evidence="1" type="ORF">CSUI_005716</name>
</gene>
<evidence type="ECO:0000313" key="1">
    <source>
        <dbReference type="EMBL" id="PHJ20455.1"/>
    </source>
</evidence>
<dbReference type="RefSeq" id="XP_067922143.1">
    <property type="nucleotide sequence ID" value="XM_068065886.1"/>
</dbReference>
<feature type="non-terminal residue" evidence="1">
    <location>
        <position position="1"/>
    </location>
</feature>
<dbReference type="EMBL" id="MIGC01002755">
    <property type="protein sequence ID" value="PHJ20455.1"/>
    <property type="molecule type" value="Genomic_DNA"/>
</dbReference>
<protein>
    <submittedName>
        <fullName evidence="1">Uncharacterized protein</fullName>
    </submittedName>
</protein>